<dbReference type="EMBL" id="JAHWGI010001402">
    <property type="protein sequence ID" value="KAK3929670.1"/>
    <property type="molecule type" value="Genomic_DNA"/>
</dbReference>
<keyword evidence="3" id="KW-1185">Reference proteome</keyword>
<sequence>MSRIETREQGLAKMPSRAEKLLHMALSNRPRSALTANNVAPQRPQPRSRLSVAPTSRTQTQPPPLVAMQNRNDRVQVWLREQQAADTDTISVYSSLAPSLDVPDWFLNNDEGFKFCR</sequence>
<reference evidence="2" key="1">
    <citation type="submission" date="2021-07" db="EMBL/GenBank/DDBJ databases">
        <authorList>
            <person name="Catto M.A."/>
            <person name="Jacobson A."/>
            <person name="Kennedy G."/>
            <person name="Labadie P."/>
            <person name="Hunt B.G."/>
            <person name="Srinivasan R."/>
        </authorList>
    </citation>
    <scope>NUCLEOTIDE SEQUENCE</scope>
    <source>
        <strain evidence="2">PL_HMW_Pooled</strain>
        <tissue evidence="2">Head</tissue>
    </source>
</reference>
<proteinExistence type="predicted"/>
<reference evidence="2" key="2">
    <citation type="journal article" date="2023" name="BMC Genomics">
        <title>Pest status, molecular evolution, and epigenetic factors derived from the genome assembly of Frankliniella fusca, a thysanopteran phytovirus vector.</title>
        <authorList>
            <person name="Catto M.A."/>
            <person name="Labadie P.E."/>
            <person name="Jacobson A.L."/>
            <person name="Kennedy G.G."/>
            <person name="Srinivasan R."/>
            <person name="Hunt B.G."/>
        </authorList>
    </citation>
    <scope>NUCLEOTIDE SEQUENCE</scope>
    <source>
        <strain evidence="2">PL_HMW_Pooled</strain>
    </source>
</reference>
<comment type="caution">
    <text evidence="2">The sequence shown here is derived from an EMBL/GenBank/DDBJ whole genome shotgun (WGS) entry which is preliminary data.</text>
</comment>
<name>A0AAE1HZS3_9NEOP</name>
<dbReference type="Proteomes" id="UP001219518">
    <property type="component" value="Unassembled WGS sequence"/>
</dbReference>
<gene>
    <name evidence="2" type="ORF">KUF71_019501</name>
</gene>
<feature type="region of interest" description="Disordered" evidence="1">
    <location>
        <begin position="28"/>
        <end position="65"/>
    </location>
</feature>
<evidence type="ECO:0000313" key="3">
    <source>
        <dbReference type="Proteomes" id="UP001219518"/>
    </source>
</evidence>
<evidence type="ECO:0000313" key="2">
    <source>
        <dbReference type="EMBL" id="KAK3929670.1"/>
    </source>
</evidence>
<dbReference type="AlphaFoldDB" id="A0AAE1HZS3"/>
<organism evidence="2 3">
    <name type="scientific">Frankliniella fusca</name>
    <dbReference type="NCBI Taxonomy" id="407009"/>
    <lineage>
        <taxon>Eukaryota</taxon>
        <taxon>Metazoa</taxon>
        <taxon>Ecdysozoa</taxon>
        <taxon>Arthropoda</taxon>
        <taxon>Hexapoda</taxon>
        <taxon>Insecta</taxon>
        <taxon>Pterygota</taxon>
        <taxon>Neoptera</taxon>
        <taxon>Paraneoptera</taxon>
        <taxon>Thysanoptera</taxon>
        <taxon>Terebrantia</taxon>
        <taxon>Thripoidea</taxon>
        <taxon>Thripidae</taxon>
        <taxon>Frankliniella</taxon>
    </lineage>
</organism>
<accession>A0AAE1HZS3</accession>
<evidence type="ECO:0000256" key="1">
    <source>
        <dbReference type="SAM" id="MobiDB-lite"/>
    </source>
</evidence>
<protein>
    <submittedName>
        <fullName evidence="2">Autophagy-related protein 11</fullName>
    </submittedName>
</protein>